<feature type="domain" description="MCM C-terminal AAA(+) ATPase" evidence="13">
    <location>
        <begin position="355"/>
        <end position="568"/>
    </location>
</feature>
<dbReference type="InterPro" id="IPR027925">
    <property type="entry name" value="MCM_N"/>
</dbReference>
<keyword evidence="6 11" id="KW-0067">ATP-binding</keyword>
<dbReference type="PRINTS" id="PR01663">
    <property type="entry name" value="MCMPROTEIN7"/>
</dbReference>
<organism evidence="15">
    <name type="scientific">Volvox carteri f. nagariensis</name>
    <dbReference type="NCBI Taxonomy" id="3068"/>
    <lineage>
        <taxon>Eukaryota</taxon>
        <taxon>Viridiplantae</taxon>
        <taxon>Chlorophyta</taxon>
        <taxon>core chlorophytes</taxon>
        <taxon>Chlorophyceae</taxon>
        <taxon>CS clade</taxon>
        <taxon>Chlamydomonadales</taxon>
        <taxon>Volvocaceae</taxon>
        <taxon>Volvox</taxon>
    </lineage>
</organism>
<evidence type="ECO:0000256" key="8">
    <source>
        <dbReference type="ARBA" id="ARBA00023242"/>
    </source>
</evidence>
<dbReference type="Gene3D" id="3.40.50.300">
    <property type="entry name" value="P-loop containing nucleotide triphosphate hydrolases"/>
    <property type="match status" value="1"/>
</dbReference>
<keyword evidence="7 11" id="KW-0238">DNA-binding</keyword>
<dbReference type="eggNOG" id="KOG0482">
    <property type="taxonomic scope" value="Eukaryota"/>
</dbReference>
<evidence type="ECO:0000256" key="7">
    <source>
        <dbReference type="ARBA" id="ARBA00023125"/>
    </source>
</evidence>
<dbReference type="Proteomes" id="UP000001058">
    <property type="component" value="Unassembled WGS sequence"/>
</dbReference>
<dbReference type="Gene3D" id="3.30.1640.10">
    <property type="entry name" value="mini-chromosome maintenance (MCM) complex, chain A, domain 1"/>
    <property type="match status" value="1"/>
</dbReference>
<evidence type="ECO:0000259" key="13">
    <source>
        <dbReference type="PROSITE" id="PS50051"/>
    </source>
</evidence>
<dbReference type="GO" id="GO:0005524">
    <property type="term" value="F:ATP binding"/>
    <property type="evidence" value="ECO:0007669"/>
    <property type="project" value="UniProtKB-KW"/>
</dbReference>
<dbReference type="InterPro" id="IPR031327">
    <property type="entry name" value="MCM"/>
</dbReference>
<dbReference type="Pfam" id="PF14551">
    <property type="entry name" value="MCM_N"/>
    <property type="match status" value="1"/>
</dbReference>
<comment type="catalytic activity">
    <reaction evidence="10 12">
        <text>ATP + H2O = ADP + phosphate + H(+)</text>
        <dbReference type="Rhea" id="RHEA:13065"/>
        <dbReference type="ChEBI" id="CHEBI:15377"/>
        <dbReference type="ChEBI" id="CHEBI:15378"/>
        <dbReference type="ChEBI" id="CHEBI:30616"/>
        <dbReference type="ChEBI" id="CHEBI:43474"/>
        <dbReference type="ChEBI" id="CHEBI:456216"/>
        <dbReference type="EC" id="3.6.4.12"/>
    </reaction>
</comment>
<dbReference type="InParanoid" id="D8TM31"/>
<dbReference type="FunFam" id="3.40.50.300:FF:000826">
    <property type="entry name" value="Replicative DNA helicase Mcm"/>
    <property type="match status" value="1"/>
</dbReference>
<dbReference type="GO" id="GO:0006271">
    <property type="term" value="P:DNA strand elongation involved in DNA replication"/>
    <property type="evidence" value="ECO:0007669"/>
    <property type="project" value="TreeGrafter"/>
</dbReference>
<sequence length="776" mass="85743">MASGHPNQAEAARNCEMFLQNFMDPESDDKTKYMRQLQEIANRRSKVLSISLDDVEAFFMEVQPQQPGFVAEVERNTRTYQKLMAEAADRLMPAPDVTAADVKKDVYDILSEHRKIMDGQMRATEARETGQANHSSGRGAVPGTVRGGCPDILLRRFDVYFAPRSKMAPLPMRSVRATHLGQLVRVRGIVTHVTDVKPLVSVVAYTDPETGFEVYQEVTGRTFKPLDNDSKERAKVNRKMQPVMETRGSKFVKFQEARLQELAEEVPEGATPRTLSIHLLGEVTRTMKPGDDVTITGIFLPEQYTGFRAMRAGLLMSTYLEAHNVVQSKRQYGSAFELSEAEVAAIEALGEGGDVYGRLARSIAPEIFGMEDVKKALLLMMVGGQTRVFPDGLKLRGDVHVCLMGDPGVAKSQLLKYVSRVMPRAVYTTGKGSSGVGLTAAVLRNQVTKELVLEGGALVLADKGVCCIDEFDKMEEGDRTAIHEVGTGGRWVMEQQTVSIAKAGITTTLNTRTTILAAANPAYGRYDRRRSPSENINLPAALLSRFDLLWLLLDESSKEQDTRLANHIVRLHVLGRVPTAEVDAQADPAAAPIPLRLLRAYIGQARQYEPDVPEQLTEYIASFYAELRQMEKAALGAAATYTTPRTLLSILRLSQALAKLRFSNLVGQGDVDEALRLMRQSKASLESSGTGGAAGDGAYEDAVSLVYRLIREYSSRTGELEVPYAKIQELTQRHNVSRDDIEECVTEYARIALWTVERDQLGQPVLHLQINDSAFA</sequence>
<dbReference type="InterPro" id="IPR033762">
    <property type="entry name" value="MCM_OB"/>
</dbReference>
<evidence type="ECO:0000256" key="12">
    <source>
        <dbReference type="RuleBase" id="RU365012"/>
    </source>
</evidence>
<dbReference type="FunCoup" id="D8TM31">
    <property type="interactions" value="1517"/>
</dbReference>
<dbReference type="InterPro" id="IPR001208">
    <property type="entry name" value="MCM_dom"/>
</dbReference>
<comment type="subcellular location">
    <subcellularLocation>
        <location evidence="1 12">Nucleus</location>
    </subcellularLocation>
</comment>
<evidence type="ECO:0000256" key="2">
    <source>
        <dbReference type="ARBA" id="ARBA00022705"/>
    </source>
</evidence>
<dbReference type="EMBL" id="GL378327">
    <property type="protein sequence ID" value="EFJ51435.1"/>
    <property type="molecule type" value="Genomic_DNA"/>
</dbReference>
<dbReference type="GeneID" id="9620350"/>
<comment type="similarity">
    <text evidence="11">Belongs to the MCM family.</text>
</comment>
<evidence type="ECO:0000256" key="9">
    <source>
        <dbReference type="ARBA" id="ARBA00023306"/>
    </source>
</evidence>
<keyword evidence="5 12" id="KW-0347">Helicase</keyword>
<dbReference type="RefSeq" id="XP_002947387.1">
    <property type="nucleotide sequence ID" value="XM_002947341.1"/>
</dbReference>
<keyword evidence="9 12" id="KW-0131">Cell cycle</keyword>
<evidence type="ECO:0000256" key="4">
    <source>
        <dbReference type="ARBA" id="ARBA00022801"/>
    </source>
</evidence>
<dbReference type="InterPro" id="IPR027417">
    <property type="entry name" value="P-loop_NTPase"/>
</dbReference>
<dbReference type="OrthoDB" id="3207464at2759"/>
<dbReference type="EC" id="3.6.4.12" evidence="12"/>
<dbReference type="PANTHER" id="PTHR11630">
    <property type="entry name" value="DNA REPLICATION LICENSING FACTOR MCM FAMILY MEMBER"/>
    <property type="match status" value="1"/>
</dbReference>
<evidence type="ECO:0000313" key="15">
    <source>
        <dbReference type="Proteomes" id="UP000001058"/>
    </source>
</evidence>
<evidence type="ECO:0000256" key="3">
    <source>
        <dbReference type="ARBA" id="ARBA00022741"/>
    </source>
</evidence>
<keyword evidence="3 11" id="KW-0547">Nucleotide-binding</keyword>
<dbReference type="STRING" id="3068.D8TM31"/>
<reference evidence="14 15" key="1">
    <citation type="journal article" date="2010" name="Science">
        <title>Genomic analysis of organismal complexity in the multicellular green alga Volvox carteri.</title>
        <authorList>
            <person name="Prochnik S.E."/>
            <person name="Umen J."/>
            <person name="Nedelcu A.M."/>
            <person name="Hallmann A."/>
            <person name="Miller S.M."/>
            <person name="Nishii I."/>
            <person name="Ferris P."/>
            <person name="Kuo A."/>
            <person name="Mitros T."/>
            <person name="Fritz-Laylin L.K."/>
            <person name="Hellsten U."/>
            <person name="Chapman J."/>
            <person name="Simakov O."/>
            <person name="Rensing S.A."/>
            <person name="Terry A."/>
            <person name="Pangilinan J."/>
            <person name="Kapitonov V."/>
            <person name="Jurka J."/>
            <person name="Salamov A."/>
            <person name="Shapiro H."/>
            <person name="Schmutz J."/>
            <person name="Grimwood J."/>
            <person name="Lindquist E."/>
            <person name="Lucas S."/>
            <person name="Grigoriev I.V."/>
            <person name="Schmitt R."/>
            <person name="Kirk D."/>
            <person name="Rokhsar D.S."/>
        </authorList>
    </citation>
    <scope>NUCLEOTIDE SEQUENCE [LARGE SCALE GENOMIC DNA]</scope>
    <source>
        <strain evidence="15">f. Nagariensis / Eve</strain>
    </source>
</reference>
<dbReference type="SUPFAM" id="SSF52540">
    <property type="entry name" value="P-loop containing nucleoside triphosphate hydrolases"/>
    <property type="match status" value="1"/>
</dbReference>
<dbReference type="InterPro" id="IPR012340">
    <property type="entry name" value="NA-bd_OB-fold"/>
</dbReference>
<evidence type="ECO:0000256" key="5">
    <source>
        <dbReference type="ARBA" id="ARBA00022806"/>
    </source>
</evidence>
<dbReference type="SMART" id="SM00382">
    <property type="entry name" value="AAA"/>
    <property type="match status" value="1"/>
</dbReference>
<keyword evidence="2 12" id="KW-0235">DNA replication</keyword>
<dbReference type="PANTHER" id="PTHR11630:SF26">
    <property type="entry name" value="DNA REPLICATION LICENSING FACTOR MCM7"/>
    <property type="match status" value="1"/>
</dbReference>
<dbReference type="PRINTS" id="PR01657">
    <property type="entry name" value="MCMFAMILY"/>
</dbReference>
<accession>D8TM31</accession>
<dbReference type="SUPFAM" id="SSF50249">
    <property type="entry name" value="Nucleic acid-binding proteins"/>
    <property type="match status" value="1"/>
</dbReference>
<dbReference type="KEGG" id="vcn:VOLCADRAFT_87725"/>
<dbReference type="GO" id="GO:0017116">
    <property type="term" value="F:single-stranded DNA helicase activity"/>
    <property type="evidence" value="ECO:0007669"/>
    <property type="project" value="TreeGrafter"/>
</dbReference>
<dbReference type="Gene3D" id="2.40.50.140">
    <property type="entry name" value="Nucleic acid-binding proteins"/>
    <property type="match status" value="1"/>
</dbReference>
<dbReference type="Pfam" id="PF00493">
    <property type="entry name" value="MCM"/>
    <property type="match status" value="1"/>
</dbReference>
<keyword evidence="8 12" id="KW-0539">Nucleus</keyword>
<evidence type="ECO:0000256" key="10">
    <source>
        <dbReference type="ARBA" id="ARBA00047995"/>
    </source>
</evidence>
<dbReference type="InterPro" id="IPR041562">
    <property type="entry name" value="MCM_lid"/>
</dbReference>
<dbReference type="GO" id="GO:0005634">
    <property type="term" value="C:nucleus"/>
    <property type="evidence" value="ECO:0007669"/>
    <property type="project" value="UniProtKB-SubCell"/>
</dbReference>
<evidence type="ECO:0000313" key="14">
    <source>
        <dbReference type="EMBL" id="EFJ51435.1"/>
    </source>
</evidence>
<dbReference type="GO" id="GO:0042555">
    <property type="term" value="C:MCM complex"/>
    <property type="evidence" value="ECO:0007669"/>
    <property type="project" value="InterPro"/>
</dbReference>
<dbReference type="SMART" id="SM00350">
    <property type="entry name" value="MCM"/>
    <property type="match status" value="1"/>
</dbReference>
<dbReference type="GO" id="GO:0016887">
    <property type="term" value="F:ATP hydrolysis activity"/>
    <property type="evidence" value="ECO:0007669"/>
    <property type="project" value="RHEA"/>
</dbReference>
<dbReference type="GO" id="GO:0003697">
    <property type="term" value="F:single-stranded DNA binding"/>
    <property type="evidence" value="ECO:0007669"/>
    <property type="project" value="TreeGrafter"/>
</dbReference>
<dbReference type="GO" id="GO:0000727">
    <property type="term" value="P:double-strand break repair via break-induced replication"/>
    <property type="evidence" value="ECO:0007669"/>
    <property type="project" value="TreeGrafter"/>
</dbReference>
<dbReference type="Pfam" id="PF17855">
    <property type="entry name" value="MCM_lid"/>
    <property type="match status" value="1"/>
</dbReference>
<dbReference type="PROSITE" id="PS50051">
    <property type="entry name" value="MCM_2"/>
    <property type="match status" value="1"/>
</dbReference>
<dbReference type="InterPro" id="IPR018525">
    <property type="entry name" value="MCM_CS"/>
</dbReference>
<dbReference type="InterPro" id="IPR003593">
    <property type="entry name" value="AAA+_ATPase"/>
</dbReference>
<keyword evidence="4 12" id="KW-0378">Hydrolase</keyword>
<gene>
    <name evidence="14" type="primary">mcm7</name>
    <name evidence="12" type="synonym">MCM7</name>
    <name evidence="14" type="ORF">VOLCADRAFT_87725</name>
</gene>
<dbReference type="AlphaFoldDB" id="D8TM31"/>
<dbReference type="PROSITE" id="PS00847">
    <property type="entry name" value="MCM_1"/>
    <property type="match status" value="1"/>
</dbReference>
<dbReference type="Pfam" id="PF17207">
    <property type="entry name" value="MCM_OB"/>
    <property type="match status" value="1"/>
</dbReference>
<proteinExistence type="inferred from homology"/>
<name>D8TM31_VOLCA</name>
<dbReference type="GO" id="GO:0006270">
    <property type="term" value="P:DNA replication initiation"/>
    <property type="evidence" value="ECO:0007669"/>
    <property type="project" value="InterPro"/>
</dbReference>
<comment type="function">
    <text evidence="12">Acts as component of the MCM2-7 complex (MCM complex) which is the replicative helicase essential for 'once per cell cycle' DNA replication initiation and elongation in eukaryotic cells. The active ATPase sites in the MCM2-7 ring are formed through the interaction surfaces of two neighboring subunits such that a critical structure of a conserved arginine finger motif is provided in trans relative to the ATP-binding site of the Walker A box of the adjacent subunit. The six ATPase active sites, however, are likely to contribute differentially to the complex helicase activity.</text>
</comment>
<evidence type="ECO:0000256" key="11">
    <source>
        <dbReference type="RuleBase" id="RU004070"/>
    </source>
</evidence>
<protein>
    <recommendedName>
        <fullName evidence="12">DNA replication licensing factor MCM7</fullName>
        <ecNumber evidence="12">3.6.4.12</ecNumber>
    </recommendedName>
</protein>
<keyword evidence="15" id="KW-1185">Reference proteome</keyword>
<evidence type="ECO:0000256" key="6">
    <source>
        <dbReference type="ARBA" id="ARBA00022840"/>
    </source>
</evidence>
<dbReference type="InterPro" id="IPR008050">
    <property type="entry name" value="MCM7"/>
</dbReference>
<evidence type="ECO:0000256" key="1">
    <source>
        <dbReference type="ARBA" id="ARBA00004123"/>
    </source>
</evidence>